<dbReference type="EMBL" id="NCSJ02000029">
    <property type="protein sequence ID" value="RFU33840.1"/>
    <property type="molecule type" value="Genomic_DNA"/>
</dbReference>
<accession>A0A3E2HKC1</accession>
<proteinExistence type="predicted"/>
<dbReference type="Proteomes" id="UP000258309">
    <property type="component" value="Unassembled WGS sequence"/>
</dbReference>
<feature type="compositionally biased region" description="Pro residues" evidence="2">
    <location>
        <begin position="87"/>
        <end position="112"/>
    </location>
</feature>
<dbReference type="Pfam" id="PF04185">
    <property type="entry name" value="Phosphoesterase"/>
    <property type="match status" value="1"/>
</dbReference>
<gene>
    <name evidence="3" type="ORF">B7463_g2500</name>
</gene>
<keyword evidence="1" id="KW-0378">Hydrolase</keyword>
<organism evidence="3 4">
    <name type="scientific">Scytalidium lignicola</name>
    <name type="common">Hyphomycete</name>
    <dbReference type="NCBI Taxonomy" id="5539"/>
    <lineage>
        <taxon>Eukaryota</taxon>
        <taxon>Fungi</taxon>
        <taxon>Dikarya</taxon>
        <taxon>Ascomycota</taxon>
        <taxon>Pezizomycotina</taxon>
        <taxon>Leotiomycetes</taxon>
        <taxon>Leotiomycetes incertae sedis</taxon>
        <taxon>Scytalidium</taxon>
    </lineage>
</organism>
<evidence type="ECO:0000256" key="2">
    <source>
        <dbReference type="SAM" id="MobiDB-lite"/>
    </source>
</evidence>
<protein>
    <recommendedName>
        <fullName evidence="5">Phospholipase C</fullName>
    </recommendedName>
</protein>
<reference evidence="3 4" key="1">
    <citation type="submission" date="2018-05" db="EMBL/GenBank/DDBJ databases">
        <title>Draft genome sequence of Scytalidium lignicola DSM 105466, a ubiquitous saprotrophic fungus.</title>
        <authorList>
            <person name="Buettner E."/>
            <person name="Gebauer A.M."/>
            <person name="Hofrichter M."/>
            <person name="Liers C."/>
            <person name="Kellner H."/>
        </authorList>
    </citation>
    <scope>NUCLEOTIDE SEQUENCE [LARGE SCALE GENOMIC DNA]</scope>
    <source>
        <strain evidence="3 4">DSM 105466</strain>
    </source>
</reference>
<dbReference type="STRING" id="5539.A0A3E2HKC1"/>
<dbReference type="OrthoDB" id="5135119at2759"/>
<feature type="non-terminal residue" evidence="3">
    <location>
        <position position="1"/>
    </location>
</feature>
<sequence length="589" mass="65121">MAALLLFKFYTRQEVPLLPSLQFYQPLHSDASILAFERSRRGSLSDFAIGIERLPVSFSNGGFGLLGAALAAPSGLFPFPFPFPGPHEPPSPHPGPPVLPPIFPFPNPPSPQHPKSNLPARYPPLPGPEHPKPLDHSVKAALEALGRSPDSFRAPGTVPFPHLPHGTDSIPGIKHFVFLMMENHSFDNMMGVLTRPDIDGFEFDRNGVPKGTQPGANGTTQHWFETPFPCQNEDMVSQEWTTSHNAFNNGSLNGGVVNPIDHTKTGASGPFSMSYFTPRVMPAWFALMEQVTIADRWFCSALAQTWPTRMFSLAATSRGVTATGQNEDGIFWPNKTIFNKLDEFGISWKVAWNSTENTTGNTTAIFNGTISKESMKEHIFDYETFYKDCATGDLPSFYYLDQRGSATTQEPAKNMALGENLIYNIVKAMMTGPKWKETLFLINYDEHGGFADHVPPPPAIAPDDVEPIGKPGEFQYEGFHRLGFRVPAAVISPYGKKNFVSHTVYDHTSMLAFMERKWNLPAMTYRDANANSIEDMIDFEAMSKGKPTFPSWEQLRIPLPLLQVPGNDALNCANTPLTPPPESVTGGHR</sequence>
<comment type="caution">
    <text evidence="3">The sequence shown here is derived from an EMBL/GenBank/DDBJ whole genome shotgun (WGS) entry which is preliminary data.</text>
</comment>
<keyword evidence="4" id="KW-1185">Reference proteome</keyword>
<dbReference type="GO" id="GO:0042578">
    <property type="term" value="F:phosphoric ester hydrolase activity"/>
    <property type="evidence" value="ECO:0007669"/>
    <property type="project" value="UniProtKB-ARBA"/>
</dbReference>
<name>A0A3E2HKC1_SCYLI</name>
<dbReference type="PANTHER" id="PTHR31956:SF1">
    <property type="entry name" value="NON-SPECIFIC PHOSPHOLIPASE C1"/>
    <property type="match status" value="1"/>
</dbReference>
<feature type="region of interest" description="Disordered" evidence="2">
    <location>
        <begin position="87"/>
        <end position="132"/>
    </location>
</feature>
<dbReference type="InterPro" id="IPR007312">
    <property type="entry name" value="Phosphoesterase"/>
</dbReference>
<dbReference type="GO" id="GO:0009395">
    <property type="term" value="P:phospholipid catabolic process"/>
    <property type="evidence" value="ECO:0007669"/>
    <property type="project" value="TreeGrafter"/>
</dbReference>
<evidence type="ECO:0000313" key="4">
    <source>
        <dbReference type="Proteomes" id="UP000258309"/>
    </source>
</evidence>
<evidence type="ECO:0008006" key="5">
    <source>
        <dbReference type="Google" id="ProtNLM"/>
    </source>
</evidence>
<evidence type="ECO:0000256" key="1">
    <source>
        <dbReference type="ARBA" id="ARBA00022801"/>
    </source>
</evidence>
<evidence type="ECO:0000313" key="3">
    <source>
        <dbReference type="EMBL" id="RFU33840.1"/>
    </source>
</evidence>
<dbReference type="InterPro" id="IPR017850">
    <property type="entry name" value="Alkaline_phosphatase_core_sf"/>
</dbReference>
<feature type="non-terminal residue" evidence="3">
    <location>
        <position position="589"/>
    </location>
</feature>
<dbReference type="AlphaFoldDB" id="A0A3E2HKC1"/>
<dbReference type="Gene3D" id="3.40.720.10">
    <property type="entry name" value="Alkaline Phosphatase, subunit A"/>
    <property type="match status" value="2"/>
</dbReference>
<dbReference type="PANTHER" id="PTHR31956">
    <property type="entry name" value="NON-SPECIFIC PHOSPHOLIPASE C4-RELATED"/>
    <property type="match status" value="1"/>
</dbReference>